<dbReference type="Gramene" id="OE9A077264T1">
    <property type="protein sequence ID" value="OE9A077264C1"/>
    <property type="gene ID" value="OE9A077264"/>
</dbReference>
<evidence type="ECO:0000256" key="5">
    <source>
        <dbReference type="PROSITE-ProRule" id="PRU00076"/>
    </source>
</evidence>
<dbReference type="InterPro" id="IPR018097">
    <property type="entry name" value="EGF_Ca-bd_CS"/>
</dbReference>
<dbReference type="Pfam" id="PF07645">
    <property type="entry name" value="EGF_CA"/>
    <property type="match status" value="1"/>
</dbReference>
<dbReference type="GO" id="GO:0005509">
    <property type="term" value="F:calcium ion binding"/>
    <property type="evidence" value="ECO:0007669"/>
    <property type="project" value="InterPro"/>
</dbReference>
<keyword evidence="1 5" id="KW-0245">EGF-like domain</keyword>
<evidence type="ECO:0000256" key="3">
    <source>
        <dbReference type="ARBA" id="ARBA00022737"/>
    </source>
</evidence>
<protein>
    <submittedName>
        <fullName evidence="7">Serine threonine kinase</fullName>
    </submittedName>
</protein>
<evidence type="ECO:0000313" key="8">
    <source>
        <dbReference type="Proteomes" id="UP000594638"/>
    </source>
</evidence>
<gene>
    <name evidence="7" type="ORF">OLEA9_A077264</name>
</gene>
<dbReference type="SMART" id="SM00181">
    <property type="entry name" value="EGF"/>
    <property type="match status" value="2"/>
</dbReference>
<evidence type="ECO:0000256" key="4">
    <source>
        <dbReference type="ARBA" id="ARBA00023157"/>
    </source>
</evidence>
<dbReference type="PANTHER" id="PTHR33491">
    <property type="entry name" value="OSJNBA0016N04.9 PROTEIN"/>
    <property type="match status" value="1"/>
</dbReference>
<dbReference type="SMART" id="SM00179">
    <property type="entry name" value="EGF_CA"/>
    <property type="match status" value="1"/>
</dbReference>
<dbReference type="Gene3D" id="2.90.20.10">
    <property type="entry name" value="Plasmodium vivax P25 domain"/>
    <property type="match status" value="1"/>
</dbReference>
<dbReference type="InterPro" id="IPR049883">
    <property type="entry name" value="NOTCH1_EGF-like"/>
</dbReference>
<evidence type="ECO:0000313" key="7">
    <source>
        <dbReference type="EMBL" id="CAA3000237.1"/>
    </source>
</evidence>
<dbReference type="EMBL" id="CACTIH010005680">
    <property type="protein sequence ID" value="CAA3000237.1"/>
    <property type="molecule type" value="Genomic_DNA"/>
</dbReference>
<dbReference type="SUPFAM" id="SSF57196">
    <property type="entry name" value="EGF/Laminin"/>
    <property type="match status" value="1"/>
</dbReference>
<dbReference type="CDD" id="cd00054">
    <property type="entry name" value="EGF_CA"/>
    <property type="match status" value="1"/>
</dbReference>
<dbReference type="PROSITE" id="PS00010">
    <property type="entry name" value="ASX_HYDROXYL"/>
    <property type="match status" value="1"/>
</dbReference>
<keyword evidence="2" id="KW-0732">Signal</keyword>
<keyword evidence="7" id="KW-0418">Kinase</keyword>
<dbReference type="InterPro" id="IPR001881">
    <property type="entry name" value="EGF-like_Ca-bd_dom"/>
</dbReference>
<reference evidence="7 8" key="1">
    <citation type="submission" date="2019-12" db="EMBL/GenBank/DDBJ databases">
        <authorList>
            <person name="Alioto T."/>
            <person name="Alioto T."/>
            <person name="Gomez Garrido J."/>
        </authorList>
    </citation>
    <scope>NUCLEOTIDE SEQUENCE [LARGE SCALE GENOMIC DNA]</scope>
</reference>
<comment type="caution">
    <text evidence="7">The sequence shown here is derived from an EMBL/GenBank/DDBJ whole genome shotgun (WGS) entry which is preliminary data.</text>
</comment>
<name>A0A8S0T570_OLEEU</name>
<dbReference type="InterPro" id="IPR000742">
    <property type="entry name" value="EGF"/>
</dbReference>
<dbReference type="PROSITE" id="PS01187">
    <property type="entry name" value="EGF_CA"/>
    <property type="match status" value="1"/>
</dbReference>
<dbReference type="AlphaFoldDB" id="A0A8S0T570"/>
<feature type="domain" description="EGF-like" evidence="6">
    <location>
        <begin position="250"/>
        <end position="284"/>
    </location>
</feature>
<dbReference type="InterPro" id="IPR000152">
    <property type="entry name" value="EGF-type_Asp/Asn_hydroxyl_site"/>
</dbReference>
<keyword evidence="8" id="KW-1185">Reference proteome</keyword>
<dbReference type="FunFam" id="2.10.25.10:FF:000038">
    <property type="entry name" value="Fibrillin 2"/>
    <property type="match status" value="1"/>
</dbReference>
<dbReference type="GO" id="GO:0016301">
    <property type="term" value="F:kinase activity"/>
    <property type="evidence" value="ECO:0007669"/>
    <property type="project" value="UniProtKB-KW"/>
</dbReference>
<keyword evidence="3" id="KW-0677">Repeat</keyword>
<keyword evidence="4" id="KW-1015">Disulfide bond</keyword>
<accession>A0A8S0T570</accession>
<keyword evidence="7" id="KW-0808">Transferase</keyword>
<dbReference type="OrthoDB" id="4062651at2759"/>
<dbReference type="PROSITE" id="PS50026">
    <property type="entry name" value="EGF_3"/>
    <property type="match status" value="1"/>
</dbReference>
<proteinExistence type="predicted"/>
<evidence type="ECO:0000256" key="2">
    <source>
        <dbReference type="ARBA" id="ARBA00022729"/>
    </source>
</evidence>
<comment type="caution">
    <text evidence="5">Lacks conserved residue(s) required for the propagation of feature annotation.</text>
</comment>
<organism evidence="7 8">
    <name type="scientific">Olea europaea subsp. europaea</name>
    <dbReference type="NCBI Taxonomy" id="158383"/>
    <lineage>
        <taxon>Eukaryota</taxon>
        <taxon>Viridiplantae</taxon>
        <taxon>Streptophyta</taxon>
        <taxon>Embryophyta</taxon>
        <taxon>Tracheophyta</taxon>
        <taxon>Spermatophyta</taxon>
        <taxon>Magnoliopsida</taxon>
        <taxon>eudicotyledons</taxon>
        <taxon>Gunneridae</taxon>
        <taxon>Pentapetalae</taxon>
        <taxon>asterids</taxon>
        <taxon>lamiids</taxon>
        <taxon>Lamiales</taxon>
        <taxon>Oleaceae</taxon>
        <taxon>Oleeae</taxon>
        <taxon>Olea</taxon>
    </lineage>
</organism>
<evidence type="ECO:0000259" key="6">
    <source>
        <dbReference type="PROSITE" id="PS50026"/>
    </source>
</evidence>
<sequence length="300" mass="33889">MGEGCYFNETFLVTCNATHYDPSKPFWTNSTIQITNISLKGQMRVAQFIAKDCYSQNGTRVLYHDPWITVPLGFMGSNTANKFTLVGCDTYAYVSGSRKNRNYQIHMLTRCISLCDNKDDLVEGKCFGLGYCQMPIPKQVQTVELTLNSFYNFTNVSNFNNCSYGFLAEESAFKFSANSLSNLRNVEMLPMVVDWAAGERTCKEARNNNSSYACKSENSNCYEPDNGYGYRCYCKDGYQGNPYLYDGCKDTDECQDPSLNDCEHKCKNTRGSFRCICPKGHHGDGKKMEKVAFAVINRSS</sequence>
<dbReference type="Proteomes" id="UP000594638">
    <property type="component" value="Unassembled WGS sequence"/>
</dbReference>
<evidence type="ECO:0000256" key="1">
    <source>
        <dbReference type="ARBA" id="ARBA00022536"/>
    </source>
</evidence>